<evidence type="ECO:0000256" key="1">
    <source>
        <dbReference type="SAM" id="MobiDB-lite"/>
    </source>
</evidence>
<evidence type="ECO:0000313" key="4">
    <source>
        <dbReference type="Proteomes" id="UP001501455"/>
    </source>
</evidence>
<comment type="caution">
    <text evidence="3">The sequence shown here is derived from an EMBL/GenBank/DDBJ whole genome shotgun (WGS) entry which is preliminary data.</text>
</comment>
<gene>
    <name evidence="3" type="ORF">GCM10019016_101970</name>
</gene>
<name>A0ABP6U696_9ACTN</name>
<sequence length="226" mass="23632">MRPVAGPGSLMSASAPPGPPILGVMTAEPAPRDDDRGGLRASHDDREAVVEQLRDAAAEGRIDLDELDERLERALTAKTYAELDALTADLPRPPAPADLPSLEVKGGLQGASRGPGRWDVPAHVIARGGLGGVKLDFSRAECRLPEVTVEAYGEAAGVTIVVPDGWAADTGALDPGIGGLKDTTTPDRLPGTPLLRVTGSGGMAGVVVRHPNRWERRRLANDRARG</sequence>
<evidence type="ECO:0000259" key="2">
    <source>
        <dbReference type="Pfam" id="PF08044"/>
    </source>
</evidence>
<proteinExistence type="predicted"/>
<feature type="region of interest" description="Disordered" evidence="1">
    <location>
        <begin position="1"/>
        <end position="46"/>
    </location>
</feature>
<feature type="compositionally biased region" description="Basic and acidic residues" evidence="1">
    <location>
        <begin position="30"/>
        <end position="46"/>
    </location>
</feature>
<dbReference type="Pfam" id="PF08044">
    <property type="entry name" value="DUF1707"/>
    <property type="match status" value="1"/>
</dbReference>
<reference evidence="4" key="1">
    <citation type="journal article" date="2019" name="Int. J. Syst. Evol. Microbiol.">
        <title>The Global Catalogue of Microorganisms (GCM) 10K type strain sequencing project: providing services to taxonomists for standard genome sequencing and annotation.</title>
        <authorList>
            <consortium name="The Broad Institute Genomics Platform"/>
            <consortium name="The Broad Institute Genome Sequencing Center for Infectious Disease"/>
            <person name="Wu L."/>
            <person name="Ma J."/>
        </authorList>
    </citation>
    <scope>NUCLEOTIDE SEQUENCE [LARGE SCALE GENOMIC DNA]</scope>
    <source>
        <strain evidence="4">JCM 4816</strain>
    </source>
</reference>
<accession>A0ABP6U696</accession>
<dbReference type="PANTHER" id="PTHR40763:SF5">
    <property type="entry name" value="MEMBRANE PROTEIN"/>
    <property type="match status" value="1"/>
</dbReference>
<protein>
    <submittedName>
        <fullName evidence="3">DUF1707 domain-containing protein</fullName>
    </submittedName>
</protein>
<dbReference type="PANTHER" id="PTHR40763">
    <property type="entry name" value="MEMBRANE PROTEIN-RELATED"/>
    <property type="match status" value="1"/>
</dbReference>
<dbReference type="Proteomes" id="UP001501455">
    <property type="component" value="Unassembled WGS sequence"/>
</dbReference>
<feature type="domain" description="DUF1707" evidence="2">
    <location>
        <begin position="39"/>
        <end position="91"/>
    </location>
</feature>
<dbReference type="InterPro" id="IPR012551">
    <property type="entry name" value="DUF1707_SHOCT-like"/>
</dbReference>
<evidence type="ECO:0000313" key="3">
    <source>
        <dbReference type="EMBL" id="GAA3503087.1"/>
    </source>
</evidence>
<dbReference type="EMBL" id="BAAAXF010000073">
    <property type="protein sequence ID" value="GAA3503087.1"/>
    <property type="molecule type" value="Genomic_DNA"/>
</dbReference>
<keyword evidence="4" id="KW-1185">Reference proteome</keyword>
<organism evidence="3 4">
    <name type="scientific">Streptomyces prasinosporus</name>
    <dbReference type="NCBI Taxonomy" id="68256"/>
    <lineage>
        <taxon>Bacteria</taxon>
        <taxon>Bacillati</taxon>
        <taxon>Actinomycetota</taxon>
        <taxon>Actinomycetes</taxon>
        <taxon>Kitasatosporales</taxon>
        <taxon>Streptomycetaceae</taxon>
        <taxon>Streptomyces</taxon>
        <taxon>Streptomyces albogriseolus group</taxon>
    </lineage>
</organism>